<feature type="transmembrane region" description="Helical" evidence="1">
    <location>
        <begin position="38"/>
        <end position="57"/>
    </location>
</feature>
<feature type="transmembrane region" description="Helical" evidence="1">
    <location>
        <begin position="63"/>
        <end position="87"/>
    </location>
</feature>
<proteinExistence type="predicted"/>
<feature type="transmembrane region" description="Helical" evidence="1">
    <location>
        <begin position="128"/>
        <end position="150"/>
    </location>
</feature>
<feature type="transmembrane region" description="Helical" evidence="1">
    <location>
        <begin position="6"/>
        <end position="26"/>
    </location>
</feature>
<dbReference type="RefSeq" id="WP_145050471.1">
    <property type="nucleotide sequence ID" value="NZ_CP036433.1"/>
</dbReference>
<name>A0A518DNZ7_9BACT</name>
<dbReference type="KEGG" id="lcre:Pla8534_13400"/>
<feature type="transmembrane region" description="Helical" evidence="1">
    <location>
        <begin position="198"/>
        <end position="216"/>
    </location>
</feature>
<dbReference type="Proteomes" id="UP000317648">
    <property type="component" value="Chromosome"/>
</dbReference>
<evidence type="ECO:0000313" key="2">
    <source>
        <dbReference type="EMBL" id="QDU93560.1"/>
    </source>
</evidence>
<feature type="transmembrane region" description="Helical" evidence="1">
    <location>
        <begin position="228"/>
        <end position="247"/>
    </location>
</feature>
<organism evidence="2 3">
    <name type="scientific">Lignipirellula cremea</name>
    <dbReference type="NCBI Taxonomy" id="2528010"/>
    <lineage>
        <taxon>Bacteria</taxon>
        <taxon>Pseudomonadati</taxon>
        <taxon>Planctomycetota</taxon>
        <taxon>Planctomycetia</taxon>
        <taxon>Pirellulales</taxon>
        <taxon>Pirellulaceae</taxon>
        <taxon>Lignipirellula</taxon>
    </lineage>
</organism>
<dbReference type="OrthoDB" id="280822at2"/>
<accession>A0A518DNZ7</accession>
<evidence type="ECO:0000256" key="1">
    <source>
        <dbReference type="SAM" id="Phobius"/>
    </source>
</evidence>
<dbReference type="AlphaFoldDB" id="A0A518DNZ7"/>
<feature type="transmembrane region" description="Helical" evidence="1">
    <location>
        <begin position="96"/>
        <end position="122"/>
    </location>
</feature>
<keyword evidence="1" id="KW-1133">Transmembrane helix</keyword>
<reference evidence="2 3" key="1">
    <citation type="submission" date="2019-02" db="EMBL/GenBank/DDBJ databases">
        <title>Deep-cultivation of Planctomycetes and their phenomic and genomic characterization uncovers novel biology.</title>
        <authorList>
            <person name="Wiegand S."/>
            <person name="Jogler M."/>
            <person name="Boedeker C."/>
            <person name="Pinto D."/>
            <person name="Vollmers J."/>
            <person name="Rivas-Marin E."/>
            <person name="Kohn T."/>
            <person name="Peeters S.H."/>
            <person name="Heuer A."/>
            <person name="Rast P."/>
            <person name="Oberbeckmann S."/>
            <person name="Bunk B."/>
            <person name="Jeske O."/>
            <person name="Meyerdierks A."/>
            <person name="Storesund J.E."/>
            <person name="Kallscheuer N."/>
            <person name="Luecker S."/>
            <person name="Lage O.M."/>
            <person name="Pohl T."/>
            <person name="Merkel B.J."/>
            <person name="Hornburger P."/>
            <person name="Mueller R.-W."/>
            <person name="Bruemmer F."/>
            <person name="Labrenz M."/>
            <person name="Spormann A.M."/>
            <person name="Op den Camp H."/>
            <person name="Overmann J."/>
            <person name="Amann R."/>
            <person name="Jetten M.S.M."/>
            <person name="Mascher T."/>
            <person name="Medema M.H."/>
            <person name="Devos D.P."/>
            <person name="Kaster A.-K."/>
            <person name="Ovreas L."/>
            <person name="Rohde M."/>
            <person name="Galperin M.Y."/>
            <person name="Jogler C."/>
        </authorList>
    </citation>
    <scope>NUCLEOTIDE SEQUENCE [LARGE SCALE GENOMIC DNA]</scope>
    <source>
        <strain evidence="2 3">Pla85_3_4</strain>
    </source>
</reference>
<dbReference type="EMBL" id="CP036433">
    <property type="protein sequence ID" value="QDU93560.1"/>
    <property type="molecule type" value="Genomic_DNA"/>
</dbReference>
<protein>
    <submittedName>
        <fullName evidence="2">Uncharacterized protein</fullName>
    </submittedName>
</protein>
<keyword evidence="1" id="KW-0472">Membrane</keyword>
<keyword evidence="1" id="KW-0812">Transmembrane</keyword>
<keyword evidence="3" id="KW-1185">Reference proteome</keyword>
<feature type="transmembrane region" description="Helical" evidence="1">
    <location>
        <begin position="162"/>
        <end position="186"/>
    </location>
</feature>
<evidence type="ECO:0000313" key="3">
    <source>
        <dbReference type="Proteomes" id="UP000317648"/>
    </source>
</evidence>
<gene>
    <name evidence="2" type="ORF">Pla8534_13400</name>
</gene>
<sequence>MTELWQILSEFIFRLTFGMATAMAITSGQQVSSGFFRVHLWVLMGLNTLAALAVFSSGEHYAAPAWLLGCTIAAAVVSYLGAVIWLYEQNALGKAAIILVAILGLACGGLSRTAAAGGFALAMDGGDFLTSGLLLGGVLTAMLLGHWYLNVPGMKLAPLQRLLLLLAVAVLLRAMFCLTGYCLIPTTQTTAWRLFLTLRWLSGLIGVGVMTAMTWQTLKIPNTQSATGILYAGVILAFIGELTSQLLTSESAFPV</sequence>